<evidence type="ECO:0000259" key="5">
    <source>
        <dbReference type="PROSITE" id="PS50893"/>
    </source>
</evidence>
<sequence>MSTAEPAAALVLEGVSVAYGTTPALRDVDLHLRAGELVALVGPNGGGKSTLLKVVAGLLSPSQGSVRIDGQPPRHRRHRIGYLPQTELFDPSFPASVCDVVAMGRLRSSWRPQWLRRSDRVAVEAALARVGMRGLARRPIGQLSGGQRQRTLLARALVADPDLLILDEPEAGLDPESTAGLYELLSSLAGQATILVASHHVDTVAAQALRILRVDQCLSASTNDADQSTSSDPEALTSRERGTIHEHSNARFTP</sequence>
<dbReference type="InterPro" id="IPR003439">
    <property type="entry name" value="ABC_transporter-like_ATP-bd"/>
</dbReference>
<feature type="region of interest" description="Disordered" evidence="4">
    <location>
        <begin position="222"/>
        <end position="254"/>
    </location>
</feature>
<dbReference type="AlphaFoldDB" id="A0AAE3ZG92"/>
<evidence type="ECO:0000256" key="1">
    <source>
        <dbReference type="ARBA" id="ARBA00022448"/>
    </source>
</evidence>
<evidence type="ECO:0000256" key="3">
    <source>
        <dbReference type="ARBA" id="ARBA00022840"/>
    </source>
</evidence>
<dbReference type="InterPro" id="IPR027417">
    <property type="entry name" value="P-loop_NTPase"/>
</dbReference>
<dbReference type="Gene3D" id="3.40.50.300">
    <property type="entry name" value="P-loop containing nucleotide triphosphate hydrolases"/>
    <property type="match status" value="1"/>
</dbReference>
<name>A0AAE3ZG92_9ACTN</name>
<keyword evidence="1" id="KW-0813">Transport</keyword>
<dbReference type="Pfam" id="PF00005">
    <property type="entry name" value="ABC_tran"/>
    <property type="match status" value="1"/>
</dbReference>
<dbReference type="SMART" id="SM00382">
    <property type="entry name" value="AAA"/>
    <property type="match status" value="1"/>
</dbReference>
<dbReference type="CDD" id="cd03235">
    <property type="entry name" value="ABC_Metallic_Cations"/>
    <property type="match status" value="1"/>
</dbReference>
<dbReference type="InterPro" id="IPR050153">
    <property type="entry name" value="Metal_Ion_Import_ABC"/>
</dbReference>
<dbReference type="InterPro" id="IPR003593">
    <property type="entry name" value="AAA+_ATPase"/>
</dbReference>
<dbReference type="SUPFAM" id="SSF52540">
    <property type="entry name" value="P-loop containing nucleoside triphosphate hydrolases"/>
    <property type="match status" value="1"/>
</dbReference>
<keyword evidence="7" id="KW-1185">Reference proteome</keyword>
<feature type="compositionally biased region" description="Basic and acidic residues" evidence="4">
    <location>
        <begin position="237"/>
        <end position="254"/>
    </location>
</feature>
<gene>
    <name evidence="6" type="ORF">JOF55_003396</name>
</gene>
<feature type="compositionally biased region" description="Polar residues" evidence="4">
    <location>
        <begin position="222"/>
        <end position="232"/>
    </location>
</feature>
<keyword evidence="6" id="KW-0378">Hydrolase</keyword>
<dbReference type="EMBL" id="JAVDXW010000001">
    <property type="protein sequence ID" value="MDR7303215.1"/>
    <property type="molecule type" value="Genomic_DNA"/>
</dbReference>
<dbReference type="GO" id="GO:0016887">
    <property type="term" value="F:ATP hydrolysis activity"/>
    <property type="evidence" value="ECO:0007669"/>
    <property type="project" value="InterPro"/>
</dbReference>
<reference evidence="6" key="1">
    <citation type="submission" date="2023-07" db="EMBL/GenBank/DDBJ databases">
        <title>Sequencing the genomes of 1000 actinobacteria strains.</title>
        <authorList>
            <person name="Klenk H.-P."/>
        </authorList>
    </citation>
    <scope>NUCLEOTIDE SEQUENCE</scope>
    <source>
        <strain evidence="6">DSM 45977</strain>
    </source>
</reference>
<dbReference type="EC" id="3.6.3.-" evidence="6"/>
<dbReference type="PROSITE" id="PS50893">
    <property type="entry name" value="ABC_TRANSPORTER_2"/>
    <property type="match status" value="1"/>
</dbReference>
<evidence type="ECO:0000256" key="4">
    <source>
        <dbReference type="SAM" id="MobiDB-lite"/>
    </source>
</evidence>
<dbReference type="Proteomes" id="UP001180845">
    <property type="component" value="Unassembled WGS sequence"/>
</dbReference>
<proteinExistence type="predicted"/>
<dbReference type="GO" id="GO:0005524">
    <property type="term" value="F:ATP binding"/>
    <property type="evidence" value="ECO:0007669"/>
    <property type="project" value="UniProtKB-KW"/>
</dbReference>
<organism evidence="6 7">
    <name type="scientific">Haloactinomyces albus</name>
    <dbReference type="NCBI Taxonomy" id="1352928"/>
    <lineage>
        <taxon>Bacteria</taxon>
        <taxon>Bacillati</taxon>
        <taxon>Actinomycetota</taxon>
        <taxon>Actinomycetes</taxon>
        <taxon>Actinopolysporales</taxon>
        <taxon>Actinopolysporaceae</taxon>
        <taxon>Haloactinomyces</taxon>
    </lineage>
</organism>
<accession>A0AAE3ZG92</accession>
<dbReference type="RefSeq" id="WP_310275374.1">
    <property type="nucleotide sequence ID" value="NZ_JAVDXW010000001.1"/>
</dbReference>
<keyword evidence="2" id="KW-0547">Nucleotide-binding</keyword>
<keyword evidence="3 6" id="KW-0067">ATP-binding</keyword>
<dbReference type="PANTHER" id="PTHR42734">
    <property type="entry name" value="METAL TRANSPORT SYSTEM ATP-BINDING PROTEIN TM_0124-RELATED"/>
    <property type="match status" value="1"/>
</dbReference>
<evidence type="ECO:0000256" key="2">
    <source>
        <dbReference type="ARBA" id="ARBA00022741"/>
    </source>
</evidence>
<feature type="domain" description="ABC transporter" evidence="5">
    <location>
        <begin position="10"/>
        <end position="241"/>
    </location>
</feature>
<comment type="caution">
    <text evidence="6">The sequence shown here is derived from an EMBL/GenBank/DDBJ whole genome shotgun (WGS) entry which is preliminary data.</text>
</comment>
<evidence type="ECO:0000313" key="6">
    <source>
        <dbReference type="EMBL" id="MDR7303215.1"/>
    </source>
</evidence>
<evidence type="ECO:0000313" key="7">
    <source>
        <dbReference type="Proteomes" id="UP001180845"/>
    </source>
</evidence>
<protein>
    <submittedName>
        <fullName evidence="6">Zinc transport system ATP-binding protein</fullName>
        <ecNumber evidence="6">3.6.3.-</ecNumber>
    </submittedName>
</protein>